<keyword evidence="5 10" id="KW-0552">Olfaction</keyword>
<evidence type="ECO:0000256" key="10">
    <source>
        <dbReference type="RuleBase" id="RU351113"/>
    </source>
</evidence>
<dbReference type="OrthoDB" id="6614360at2759"/>
<keyword evidence="6 10" id="KW-1133">Transmembrane helix</keyword>
<evidence type="ECO:0000256" key="1">
    <source>
        <dbReference type="ARBA" id="ARBA00004651"/>
    </source>
</evidence>
<keyword evidence="2" id="KW-1003">Cell membrane</keyword>
<dbReference type="GO" id="GO:0005549">
    <property type="term" value="F:odorant binding"/>
    <property type="evidence" value="ECO:0007669"/>
    <property type="project" value="InterPro"/>
</dbReference>
<evidence type="ECO:0000256" key="6">
    <source>
        <dbReference type="ARBA" id="ARBA00022989"/>
    </source>
</evidence>
<dbReference type="InterPro" id="IPR004117">
    <property type="entry name" value="7tm6_olfct_rcpt"/>
</dbReference>
<comment type="caution">
    <text evidence="10">Lacks conserved residue(s) required for the propagation of feature annotation.</text>
</comment>
<comment type="caution">
    <text evidence="11">The sequence shown here is derived from an EMBL/GenBank/DDBJ whole genome shotgun (WGS) entry which is preliminary data.</text>
</comment>
<evidence type="ECO:0000256" key="7">
    <source>
        <dbReference type="ARBA" id="ARBA00023136"/>
    </source>
</evidence>
<keyword evidence="3 10" id="KW-0716">Sensory transduction</keyword>
<dbReference type="AlphaFoldDB" id="A0A8S1D2B6"/>
<feature type="transmembrane region" description="Helical" evidence="10">
    <location>
        <begin position="136"/>
        <end position="160"/>
    </location>
</feature>
<feature type="transmembrane region" description="Helical" evidence="10">
    <location>
        <begin position="203"/>
        <end position="221"/>
    </location>
</feature>
<protein>
    <recommendedName>
        <fullName evidence="10">Odorant receptor</fullName>
    </recommendedName>
</protein>
<evidence type="ECO:0000256" key="3">
    <source>
        <dbReference type="ARBA" id="ARBA00022606"/>
    </source>
</evidence>
<keyword evidence="4 10" id="KW-0812">Transmembrane</keyword>
<keyword evidence="8 10" id="KW-0675">Receptor</keyword>
<dbReference type="Proteomes" id="UP000494165">
    <property type="component" value="Unassembled WGS sequence"/>
</dbReference>
<evidence type="ECO:0000313" key="11">
    <source>
        <dbReference type="EMBL" id="CAB3377680.1"/>
    </source>
</evidence>
<gene>
    <name evidence="11" type="ORF">CLODIP_2_CD13636</name>
</gene>
<comment type="subcellular location">
    <subcellularLocation>
        <location evidence="1 10">Cell membrane</location>
        <topology evidence="1 10">Multi-pass membrane protein</topology>
    </subcellularLocation>
</comment>
<dbReference type="PANTHER" id="PTHR21137">
    <property type="entry name" value="ODORANT RECEPTOR"/>
    <property type="match status" value="1"/>
</dbReference>
<evidence type="ECO:0000256" key="2">
    <source>
        <dbReference type="ARBA" id="ARBA00022475"/>
    </source>
</evidence>
<comment type="similarity">
    <text evidence="10">Belongs to the insect chemoreceptor superfamily. Heteromeric odorant receptor channel (TC 1.A.69) family.</text>
</comment>
<evidence type="ECO:0000313" key="12">
    <source>
        <dbReference type="Proteomes" id="UP000494165"/>
    </source>
</evidence>
<dbReference type="GO" id="GO:0007165">
    <property type="term" value="P:signal transduction"/>
    <property type="evidence" value="ECO:0007669"/>
    <property type="project" value="UniProtKB-KW"/>
</dbReference>
<dbReference type="Pfam" id="PF02949">
    <property type="entry name" value="7tm_6"/>
    <property type="match status" value="1"/>
</dbReference>
<name>A0A8S1D2B6_9INSE</name>
<dbReference type="PANTHER" id="PTHR21137:SF35">
    <property type="entry name" value="ODORANT RECEPTOR 19A-RELATED"/>
    <property type="match status" value="1"/>
</dbReference>
<feature type="transmembrane region" description="Helical" evidence="10">
    <location>
        <begin position="45"/>
        <end position="64"/>
    </location>
</feature>
<feature type="transmembrane region" description="Helical" evidence="10">
    <location>
        <begin position="313"/>
        <end position="333"/>
    </location>
</feature>
<dbReference type="GO" id="GO:0004984">
    <property type="term" value="F:olfactory receptor activity"/>
    <property type="evidence" value="ECO:0007669"/>
    <property type="project" value="InterPro"/>
</dbReference>
<dbReference type="EMBL" id="CADEPI010000149">
    <property type="protein sequence ID" value="CAB3377680.1"/>
    <property type="molecule type" value="Genomic_DNA"/>
</dbReference>
<keyword evidence="9 10" id="KW-0807">Transducer</keyword>
<keyword evidence="7 10" id="KW-0472">Membrane</keyword>
<keyword evidence="12" id="KW-1185">Reference proteome</keyword>
<proteinExistence type="inferred from homology"/>
<evidence type="ECO:0000256" key="4">
    <source>
        <dbReference type="ARBA" id="ARBA00022692"/>
    </source>
</evidence>
<reference evidence="11 12" key="1">
    <citation type="submission" date="2020-04" db="EMBL/GenBank/DDBJ databases">
        <authorList>
            <person name="Alioto T."/>
            <person name="Alioto T."/>
            <person name="Gomez Garrido J."/>
        </authorList>
    </citation>
    <scope>NUCLEOTIDE SEQUENCE [LARGE SCALE GENOMIC DNA]</scope>
</reference>
<sequence length="418" mass="48002">MQFGKPNHRTNMWNTKSAELSFNLRGLSAAGFILPKQGRLSSKRIVWLLAVQIPYILIHILAAIDFFVQPFNLRKLLVTLFLTNNGFQTVVRPLHIFIYRHRLRDFLQTINKVPDSLSEQFNSAERKMREHSKKRIFRFNFILYSYNVSAYAVIFILAVVRCVKIAYCDDKTRLTELEFCTHLSTPLYIYDFWWFSDPLVLPTFYYLYAFNISMIGVYYSIFCASDSFNCSVFVALAERCKFLAQTAPKALLPDRRGQITPFFTAWIKYHQQYQELVLSGNKIFGPVVFVTHVFAALNAMVYTFFVINDSEDTIRSLSMANLLGLAIQFYMYAYAGQQIINKSEELSRATLTASQVASGAYSDGPARSALCVVMARCCGSKNDEISGLGYFNISMRFYARIMSVSATYILFTQQLNSK</sequence>
<accession>A0A8S1D2B6</accession>
<feature type="transmembrane region" description="Helical" evidence="10">
    <location>
        <begin position="283"/>
        <end position="307"/>
    </location>
</feature>
<evidence type="ECO:0000256" key="9">
    <source>
        <dbReference type="ARBA" id="ARBA00023224"/>
    </source>
</evidence>
<organism evidence="11 12">
    <name type="scientific">Cloeon dipterum</name>
    <dbReference type="NCBI Taxonomy" id="197152"/>
    <lineage>
        <taxon>Eukaryota</taxon>
        <taxon>Metazoa</taxon>
        <taxon>Ecdysozoa</taxon>
        <taxon>Arthropoda</taxon>
        <taxon>Hexapoda</taxon>
        <taxon>Insecta</taxon>
        <taxon>Pterygota</taxon>
        <taxon>Palaeoptera</taxon>
        <taxon>Ephemeroptera</taxon>
        <taxon>Pisciforma</taxon>
        <taxon>Baetidae</taxon>
        <taxon>Cloeon</taxon>
    </lineage>
</organism>
<evidence type="ECO:0000256" key="5">
    <source>
        <dbReference type="ARBA" id="ARBA00022725"/>
    </source>
</evidence>
<feature type="transmembrane region" description="Helical" evidence="10">
    <location>
        <begin position="76"/>
        <end position="98"/>
    </location>
</feature>
<dbReference type="GO" id="GO:0005886">
    <property type="term" value="C:plasma membrane"/>
    <property type="evidence" value="ECO:0007669"/>
    <property type="project" value="UniProtKB-SubCell"/>
</dbReference>
<evidence type="ECO:0000256" key="8">
    <source>
        <dbReference type="ARBA" id="ARBA00023170"/>
    </source>
</evidence>